<sequence length="195" mass="22043">MLLPAQELLNMPVMSLQTGTEIAETVGCVIDPDTLNILAYEINGKSLDEHPAFLKIEDIRELSDIGFIVDSSDEVISLDDIVTHKQLYEAPVQLESMHVIDEQHTKLGKVEQLVMDTQSFRVEQLQVRRPFFKSLSDTSLVIHRQQIIAITPDAIIVRTPTVRESNQSPLEKQPLINPFRGTRPPQPESVKSDRH</sequence>
<evidence type="ECO:0000256" key="1">
    <source>
        <dbReference type="SAM" id="MobiDB-lite"/>
    </source>
</evidence>
<dbReference type="EMBL" id="CP045921">
    <property type="protein sequence ID" value="QHN43155.1"/>
    <property type="molecule type" value="Genomic_DNA"/>
</dbReference>
<dbReference type="KEGG" id="mama:GII36_04880"/>
<gene>
    <name evidence="3" type="ORF">GII36_04880</name>
</gene>
<dbReference type="Gene3D" id="2.30.30.240">
    <property type="entry name" value="PRC-barrel domain"/>
    <property type="match status" value="1"/>
</dbReference>
<dbReference type="SUPFAM" id="SSF50346">
    <property type="entry name" value="PRC-barrel domain"/>
    <property type="match status" value="1"/>
</dbReference>
<name>A0A857MMT0_9BACT</name>
<evidence type="ECO:0000259" key="2">
    <source>
        <dbReference type="Pfam" id="PF05239"/>
    </source>
</evidence>
<evidence type="ECO:0000313" key="4">
    <source>
        <dbReference type="Proteomes" id="UP001059824"/>
    </source>
</evidence>
<accession>A0A857MMT0</accession>
<dbReference type="AlphaFoldDB" id="A0A857MMT0"/>
<feature type="domain" description="PRC-barrel" evidence="2">
    <location>
        <begin position="94"/>
        <end position="160"/>
    </location>
</feature>
<organism evidence="3 4">
    <name type="scientific">Candidatus Mycosynbacter amalyticus</name>
    <dbReference type="NCBI Taxonomy" id="2665156"/>
    <lineage>
        <taxon>Bacteria</taxon>
        <taxon>Candidatus Saccharimonadota</taxon>
        <taxon>Candidatus Saccharimonadota incertae sedis</taxon>
        <taxon>Candidatus Mycosynbacter</taxon>
    </lineage>
</organism>
<reference evidence="3" key="1">
    <citation type="journal article" date="2021" name="Nat. Microbiol.">
        <title>Cocultivation of an ultrasmall environmental parasitic bacterium with lytic ability against bacteria associated with wastewater foams.</title>
        <authorList>
            <person name="Batinovic S."/>
            <person name="Rose J.J.A."/>
            <person name="Ratcliffe J."/>
            <person name="Seviour R.J."/>
            <person name="Petrovski S."/>
        </authorList>
    </citation>
    <scope>NUCLEOTIDE SEQUENCE</scope>
    <source>
        <strain evidence="3">JR1</strain>
    </source>
</reference>
<proteinExistence type="predicted"/>
<dbReference type="InterPro" id="IPR027275">
    <property type="entry name" value="PRC-brl_dom"/>
</dbReference>
<dbReference type="InterPro" id="IPR011033">
    <property type="entry name" value="PRC_barrel-like_sf"/>
</dbReference>
<dbReference type="RefSeq" id="WP_260763057.1">
    <property type="nucleotide sequence ID" value="NZ_CP045921.1"/>
</dbReference>
<keyword evidence="4" id="KW-1185">Reference proteome</keyword>
<protein>
    <recommendedName>
        <fullName evidence="2">PRC-barrel domain-containing protein</fullName>
    </recommendedName>
</protein>
<evidence type="ECO:0000313" key="3">
    <source>
        <dbReference type="EMBL" id="QHN43155.1"/>
    </source>
</evidence>
<dbReference type="Pfam" id="PF05239">
    <property type="entry name" value="PRC"/>
    <property type="match status" value="1"/>
</dbReference>
<feature type="region of interest" description="Disordered" evidence="1">
    <location>
        <begin position="162"/>
        <end position="195"/>
    </location>
</feature>
<dbReference type="Proteomes" id="UP001059824">
    <property type="component" value="Chromosome"/>
</dbReference>